<dbReference type="GO" id="GO:0003677">
    <property type="term" value="F:DNA binding"/>
    <property type="evidence" value="ECO:0007669"/>
    <property type="project" value="InterPro"/>
</dbReference>
<dbReference type="PATRIC" id="fig|517011.3.peg.2075"/>
<proteinExistence type="predicted"/>
<keyword evidence="2" id="KW-1185">Reference proteome</keyword>
<organism evidence="1 2">
    <name type="scientific">Stenotrophomonas chelatiphaga</name>
    <dbReference type="NCBI Taxonomy" id="517011"/>
    <lineage>
        <taxon>Bacteria</taxon>
        <taxon>Pseudomonadati</taxon>
        <taxon>Pseudomonadota</taxon>
        <taxon>Gammaproteobacteria</taxon>
        <taxon>Lysobacterales</taxon>
        <taxon>Lysobacteraceae</taxon>
        <taxon>Stenotrophomonas</taxon>
    </lineage>
</organism>
<dbReference type="SUPFAM" id="SSF47413">
    <property type="entry name" value="lambda repressor-like DNA-binding domains"/>
    <property type="match status" value="1"/>
</dbReference>
<evidence type="ECO:0000313" key="1">
    <source>
        <dbReference type="EMBL" id="KRG77087.1"/>
    </source>
</evidence>
<name>A0A0R0D4M9_9GAMM</name>
<dbReference type="InterPro" id="IPR010982">
    <property type="entry name" value="Lambda_DNA-bd_dom_sf"/>
</dbReference>
<protein>
    <recommendedName>
        <fullName evidence="3">Addiction module antidote protein</fullName>
    </recommendedName>
</protein>
<accession>A0A0R0D4M9</accession>
<evidence type="ECO:0000313" key="2">
    <source>
        <dbReference type="Proteomes" id="UP000051386"/>
    </source>
</evidence>
<dbReference type="RefSeq" id="WP_057506938.1">
    <property type="nucleotide sequence ID" value="NZ_JANUEG010000013.1"/>
</dbReference>
<dbReference type="Proteomes" id="UP000051386">
    <property type="component" value="Unassembled WGS sequence"/>
</dbReference>
<dbReference type="AlphaFoldDB" id="A0A0R0D4M9"/>
<dbReference type="Pfam" id="PF21716">
    <property type="entry name" value="dnstrm_HI1420"/>
    <property type="match status" value="1"/>
</dbReference>
<comment type="caution">
    <text evidence="1">The sequence shown here is derived from an EMBL/GenBank/DDBJ whole genome shotgun (WGS) entry which is preliminary data.</text>
</comment>
<gene>
    <name evidence="1" type="ORF">ABB28_01550</name>
</gene>
<evidence type="ECO:0008006" key="3">
    <source>
        <dbReference type="Google" id="ProtNLM"/>
    </source>
</evidence>
<sequence>MSDSEFKILPINSAAARAAERADYLDVRMRMEGCDESSIARALLLIAELDGMSRIAQACGLSVETLRRQLNGTRPLYLETVLGVMRAMNLQLRVEDREPLQS</sequence>
<dbReference type="EMBL" id="LDJK01000005">
    <property type="protein sequence ID" value="KRG77087.1"/>
    <property type="molecule type" value="Genomic_DNA"/>
</dbReference>
<reference evidence="1 2" key="1">
    <citation type="submission" date="2015-05" db="EMBL/GenBank/DDBJ databases">
        <title>Genome sequencing and analysis of members of genus Stenotrophomonas.</title>
        <authorList>
            <person name="Patil P.P."/>
            <person name="Midha S."/>
            <person name="Patil P.B."/>
        </authorList>
    </citation>
    <scope>NUCLEOTIDE SEQUENCE [LARGE SCALE GENOMIC DNA]</scope>
    <source>
        <strain evidence="1 2">DSM 21508</strain>
    </source>
</reference>
<dbReference type="InterPro" id="IPR014057">
    <property type="entry name" value="HI1420"/>
</dbReference>